<sequence>MTTPQPRRHRLLRLAPLLASLVACAVVSGEAMAGCSHPAGATTLRRATTALQVVELAETGDATTWAPPGRPCNGPRCQSKAPSADAPIPAPLPDRDDGCLAGLTLAPASRDPVAVAWADPFLSPILTALALERPPRGV</sequence>
<comment type="caution">
    <text evidence="3">The sequence shown here is derived from an EMBL/GenBank/DDBJ whole genome shotgun (WGS) entry which is preliminary data.</text>
</comment>
<feature type="signal peptide" evidence="2">
    <location>
        <begin position="1"/>
        <end position="25"/>
    </location>
</feature>
<feature type="region of interest" description="Disordered" evidence="1">
    <location>
        <begin position="59"/>
        <end position="93"/>
    </location>
</feature>
<accession>A0ABT6F949</accession>
<dbReference type="Proteomes" id="UP001216907">
    <property type="component" value="Unassembled WGS sequence"/>
</dbReference>
<feature type="chain" id="PRO_5047256088" description="Secreted protein" evidence="2">
    <location>
        <begin position="26"/>
        <end position="138"/>
    </location>
</feature>
<reference evidence="3 4" key="1">
    <citation type="submission" date="2023-03" db="EMBL/GenBank/DDBJ databases">
        <title>Paludisphaera mucosa sp. nov. a novel planctomycete from northern fen.</title>
        <authorList>
            <person name="Ivanova A."/>
        </authorList>
    </citation>
    <scope>NUCLEOTIDE SEQUENCE [LARGE SCALE GENOMIC DNA]</scope>
    <source>
        <strain evidence="3 4">Pla2</strain>
    </source>
</reference>
<evidence type="ECO:0000313" key="3">
    <source>
        <dbReference type="EMBL" id="MDG3004118.1"/>
    </source>
</evidence>
<organism evidence="3 4">
    <name type="scientific">Paludisphaera mucosa</name>
    <dbReference type="NCBI Taxonomy" id="3030827"/>
    <lineage>
        <taxon>Bacteria</taxon>
        <taxon>Pseudomonadati</taxon>
        <taxon>Planctomycetota</taxon>
        <taxon>Planctomycetia</taxon>
        <taxon>Isosphaerales</taxon>
        <taxon>Isosphaeraceae</taxon>
        <taxon>Paludisphaera</taxon>
    </lineage>
</organism>
<name>A0ABT6F949_9BACT</name>
<proteinExistence type="predicted"/>
<evidence type="ECO:0000313" key="4">
    <source>
        <dbReference type="Proteomes" id="UP001216907"/>
    </source>
</evidence>
<dbReference type="EMBL" id="JARRAG010000002">
    <property type="protein sequence ID" value="MDG3004118.1"/>
    <property type="molecule type" value="Genomic_DNA"/>
</dbReference>
<dbReference type="RefSeq" id="WP_277860480.1">
    <property type="nucleotide sequence ID" value="NZ_JARRAG010000002.1"/>
</dbReference>
<keyword evidence="2" id="KW-0732">Signal</keyword>
<evidence type="ECO:0008006" key="5">
    <source>
        <dbReference type="Google" id="ProtNLM"/>
    </source>
</evidence>
<keyword evidence="4" id="KW-1185">Reference proteome</keyword>
<evidence type="ECO:0000256" key="1">
    <source>
        <dbReference type="SAM" id="MobiDB-lite"/>
    </source>
</evidence>
<protein>
    <recommendedName>
        <fullName evidence="5">Secreted protein</fullName>
    </recommendedName>
</protein>
<gene>
    <name evidence="3" type="ORF">PZE19_10060</name>
</gene>
<dbReference type="PROSITE" id="PS51257">
    <property type="entry name" value="PROKAR_LIPOPROTEIN"/>
    <property type="match status" value="1"/>
</dbReference>
<evidence type="ECO:0000256" key="2">
    <source>
        <dbReference type="SAM" id="SignalP"/>
    </source>
</evidence>